<dbReference type="GO" id="GO:0003677">
    <property type="term" value="F:DNA binding"/>
    <property type="evidence" value="ECO:0007669"/>
    <property type="project" value="InterPro"/>
</dbReference>
<evidence type="ECO:0000256" key="4">
    <source>
        <dbReference type="ARBA" id="ARBA00023163"/>
    </source>
</evidence>
<dbReference type="Gene3D" id="1.10.10.10">
    <property type="entry name" value="Winged helix-like DNA-binding domain superfamily/Winged helix DNA-binding domain"/>
    <property type="match status" value="1"/>
</dbReference>
<organism evidence="7 8">
    <name type="scientific">Runella rosea</name>
    <dbReference type="NCBI Taxonomy" id="2259595"/>
    <lineage>
        <taxon>Bacteria</taxon>
        <taxon>Pseudomonadati</taxon>
        <taxon>Bacteroidota</taxon>
        <taxon>Cytophagia</taxon>
        <taxon>Cytophagales</taxon>
        <taxon>Spirosomataceae</taxon>
        <taxon>Runella</taxon>
    </lineage>
</organism>
<evidence type="ECO:0000259" key="6">
    <source>
        <dbReference type="Pfam" id="PF08281"/>
    </source>
</evidence>
<dbReference type="SUPFAM" id="SSF88659">
    <property type="entry name" value="Sigma3 and sigma4 domains of RNA polymerase sigma factors"/>
    <property type="match status" value="1"/>
</dbReference>
<dbReference type="KEGG" id="run:DR864_13015"/>
<dbReference type="NCBIfam" id="TIGR02937">
    <property type="entry name" value="sigma70-ECF"/>
    <property type="match status" value="1"/>
</dbReference>
<protein>
    <submittedName>
        <fullName evidence="7">RNA polymerase sigma-70 factor</fullName>
    </submittedName>
</protein>
<reference evidence="7 8" key="1">
    <citation type="submission" date="2018-07" db="EMBL/GenBank/DDBJ databases">
        <title>Genome sequencing of Runella.</title>
        <authorList>
            <person name="Baek M.-G."/>
            <person name="Yi H."/>
        </authorList>
    </citation>
    <scope>NUCLEOTIDE SEQUENCE [LARGE SCALE GENOMIC DNA]</scope>
    <source>
        <strain evidence="7 8">HYN0085</strain>
    </source>
</reference>
<dbReference type="InterPro" id="IPR013324">
    <property type="entry name" value="RNA_pol_sigma_r3/r4-like"/>
</dbReference>
<dbReference type="Gene3D" id="1.10.1740.10">
    <property type="match status" value="1"/>
</dbReference>
<evidence type="ECO:0000313" key="7">
    <source>
        <dbReference type="EMBL" id="AXE18610.1"/>
    </source>
</evidence>
<evidence type="ECO:0000313" key="8">
    <source>
        <dbReference type="Proteomes" id="UP000251993"/>
    </source>
</evidence>
<keyword evidence="8" id="KW-1185">Reference proteome</keyword>
<dbReference type="InterPro" id="IPR036388">
    <property type="entry name" value="WH-like_DNA-bd_sf"/>
</dbReference>
<keyword evidence="3" id="KW-0731">Sigma factor</keyword>
<name>A0A344TIY9_9BACT</name>
<dbReference type="InterPro" id="IPR013325">
    <property type="entry name" value="RNA_pol_sigma_r2"/>
</dbReference>
<dbReference type="GO" id="GO:0016987">
    <property type="term" value="F:sigma factor activity"/>
    <property type="evidence" value="ECO:0007669"/>
    <property type="project" value="UniProtKB-KW"/>
</dbReference>
<keyword evidence="2" id="KW-0805">Transcription regulation</keyword>
<evidence type="ECO:0000256" key="2">
    <source>
        <dbReference type="ARBA" id="ARBA00023015"/>
    </source>
</evidence>
<keyword evidence="4" id="KW-0804">Transcription</keyword>
<comment type="similarity">
    <text evidence="1">Belongs to the sigma-70 factor family. ECF subfamily.</text>
</comment>
<dbReference type="PANTHER" id="PTHR43133">
    <property type="entry name" value="RNA POLYMERASE ECF-TYPE SIGMA FACTO"/>
    <property type="match status" value="1"/>
</dbReference>
<dbReference type="SUPFAM" id="SSF88946">
    <property type="entry name" value="Sigma2 domain of RNA polymerase sigma factors"/>
    <property type="match status" value="1"/>
</dbReference>
<dbReference type="EMBL" id="CP030850">
    <property type="protein sequence ID" value="AXE18610.1"/>
    <property type="molecule type" value="Genomic_DNA"/>
</dbReference>
<feature type="domain" description="RNA polymerase sigma factor 70 region 4 type 2" evidence="6">
    <location>
        <begin position="123"/>
        <end position="172"/>
    </location>
</feature>
<feature type="domain" description="RNA polymerase sigma-70 region 2" evidence="5">
    <location>
        <begin position="27"/>
        <end position="90"/>
    </location>
</feature>
<evidence type="ECO:0000256" key="1">
    <source>
        <dbReference type="ARBA" id="ARBA00010641"/>
    </source>
</evidence>
<evidence type="ECO:0000259" key="5">
    <source>
        <dbReference type="Pfam" id="PF04542"/>
    </source>
</evidence>
<dbReference type="PANTHER" id="PTHR43133:SF46">
    <property type="entry name" value="RNA POLYMERASE SIGMA-70 FACTOR ECF SUBFAMILY"/>
    <property type="match status" value="1"/>
</dbReference>
<dbReference type="Pfam" id="PF08281">
    <property type="entry name" value="Sigma70_r4_2"/>
    <property type="match status" value="1"/>
</dbReference>
<accession>A0A344TIY9</accession>
<dbReference type="InterPro" id="IPR013249">
    <property type="entry name" value="RNA_pol_sigma70_r4_t2"/>
</dbReference>
<dbReference type="AlphaFoldDB" id="A0A344TIY9"/>
<sequence>MKHRNLTDEQLVDFLKSDDQAAFEEIYNRYWYKLLGIAYHETGTREEAEELVQDLFERIWHKRQESIIRHLSAYLVVSIKYLATNYVKSQITQRKFQEYLIFNEIRQSYVTDESVQFADLSKAVEEAMKKLPEKSVEIFKMSRFENQSVKDIAQQLNLSEKAVEYHITKSLKVLKEQLKAYHSDN</sequence>
<dbReference type="InterPro" id="IPR007627">
    <property type="entry name" value="RNA_pol_sigma70_r2"/>
</dbReference>
<dbReference type="Pfam" id="PF04542">
    <property type="entry name" value="Sigma70_r2"/>
    <property type="match status" value="1"/>
</dbReference>
<dbReference type="Proteomes" id="UP000251993">
    <property type="component" value="Chromosome"/>
</dbReference>
<evidence type="ECO:0000256" key="3">
    <source>
        <dbReference type="ARBA" id="ARBA00023082"/>
    </source>
</evidence>
<proteinExistence type="inferred from homology"/>
<dbReference type="InterPro" id="IPR014284">
    <property type="entry name" value="RNA_pol_sigma-70_dom"/>
</dbReference>
<gene>
    <name evidence="7" type="ORF">DR864_13015</name>
</gene>
<dbReference type="RefSeq" id="WP_114067393.1">
    <property type="nucleotide sequence ID" value="NZ_CP030850.1"/>
</dbReference>
<dbReference type="InterPro" id="IPR039425">
    <property type="entry name" value="RNA_pol_sigma-70-like"/>
</dbReference>
<dbReference type="GO" id="GO:0006352">
    <property type="term" value="P:DNA-templated transcription initiation"/>
    <property type="evidence" value="ECO:0007669"/>
    <property type="project" value="InterPro"/>
</dbReference>
<dbReference type="OrthoDB" id="679904at2"/>